<dbReference type="PANTHER" id="PTHR43394:SF1">
    <property type="entry name" value="ATP-BINDING CASSETTE SUB-FAMILY B MEMBER 10, MITOCHONDRIAL"/>
    <property type="match status" value="1"/>
</dbReference>
<dbReference type="InterPro" id="IPR039421">
    <property type="entry name" value="Type_1_exporter"/>
</dbReference>
<dbReference type="InterPro" id="IPR027417">
    <property type="entry name" value="P-loop_NTPase"/>
</dbReference>
<feature type="non-terminal residue" evidence="2">
    <location>
        <position position="1"/>
    </location>
</feature>
<evidence type="ECO:0000313" key="3">
    <source>
        <dbReference type="Proteomes" id="UP000241540"/>
    </source>
</evidence>
<dbReference type="Pfam" id="PF00005">
    <property type="entry name" value="ABC_tran"/>
    <property type="match status" value="1"/>
</dbReference>
<protein>
    <submittedName>
        <fullName evidence="2">Multidrug ABC transporter permease/ATP-binding protein</fullName>
    </submittedName>
</protein>
<feature type="domain" description="ABC transporter" evidence="1">
    <location>
        <begin position="24"/>
        <end position="63"/>
    </location>
</feature>
<proteinExistence type="predicted"/>
<organism evidence="2 3">
    <name type="scientific">Staphylococcus hominis</name>
    <dbReference type="NCBI Taxonomy" id="1290"/>
    <lineage>
        <taxon>Bacteria</taxon>
        <taxon>Bacillati</taxon>
        <taxon>Bacillota</taxon>
        <taxon>Bacilli</taxon>
        <taxon>Bacillales</taxon>
        <taxon>Staphylococcaceae</taxon>
        <taxon>Staphylococcus</taxon>
    </lineage>
</organism>
<dbReference type="EMBL" id="PZHX01000069">
    <property type="protein sequence ID" value="PTK28911.1"/>
    <property type="molecule type" value="Genomic_DNA"/>
</dbReference>
<gene>
    <name evidence="2" type="ORF">BUZ51_12485</name>
</gene>
<sequence length="127" mass="14109">IDADIIHNASNISYIHQDILSFPEGYDTVVGERGVSLSGGQQQRIYIARALIMNTPVLTLDDSLSAVDAETEEHILENMQNVRQGKTNIITAHRMSAVSHADMIIVMDEGTIIERGTHHELMNLKGW</sequence>
<dbReference type="GO" id="GO:0015421">
    <property type="term" value="F:ABC-type oligopeptide transporter activity"/>
    <property type="evidence" value="ECO:0007669"/>
    <property type="project" value="TreeGrafter"/>
</dbReference>
<evidence type="ECO:0000259" key="1">
    <source>
        <dbReference type="Pfam" id="PF00005"/>
    </source>
</evidence>
<evidence type="ECO:0000313" key="2">
    <source>
        <dbReference type="EMBL" id="PTK28911.1"/>
    </source>
</evidence>
<dbReference type="GO" id="GO:0005524">
    <property type="term" value="F:ATP binding"/>
    <property type="evidence" value="ECO:0007669"/>
    <property type="project" value="InterPro"/>
</dbReference>
<dbReference type="PANTHER" id="PTHR43394">
    <property type="entry name" value="ATP-DEPENDENT PERMEASE MDL1, MITOCHONDRIAL"/>
    <property type="match status" value="1"/>
</dbReference>
<dbReference type="GO" id="GO:0016887">
    <property type="term" value="F:ATP hydrolysis activity"/>
    <property type="evidence" value="ECO:0007669"/>
    <property type="project" value="InterPro"/>
</dbReference>
<dbReference type="Proteomes" id="UP000241540">
    <property type="component" value="Unassembled WGS sequence"/>
</dbReference>
<comment type="caution">
    <text evidence="2">The sequence shown here is derived from an EMBL/GenBank/DDBJ whole genome shotgun (WGS) entry which is preliminary data.</text>
</comment>
<dbReference type="RefSeq" id="WP_142399622.1">
    <property type="nucleotide sequence ID" value="NZ_PZHX01000069.1"/>
</dbReference>
<dbReference type="SUPFAM" id="SSF52540">
    <property type="entry name" value="P-loop containing nucleoside triphosphate hydrolases"/>
    <property type="match status" value="1"/>
</dbReference>
<dbReference type="Gene3D" id="3.40.50.300">
    <property type="entry name" value="P-loop containing nucleotide triphosphate hydrolases"/>
    <property type="match status" value="1"/>
</dbReference>
<dbReference type="AlphaFoldDB" id="A0A974KV65"/>
<name>A0A974KV65_STAHO</name>
<dbReference type="InterPro" id="IPR003439">
    <property type="entry name" value="ABC_transporter-like_ATP-bd"/>
</dbReference>
<feature type="non-terminal residue" evidence="2">
    <location>
        <position position="127"/>
    </location>
</feature>
<accession>A0A974KV65</accession>
<reference evidence="2 3" key="1">
    <citation type="journal article" date="2016" name="Front. Microbiol.">
        <title>Comprehensive Phylogenetic Analysis of Bovine Non-aureus Staphylococci Species Based on Whole-Genome Sequencing.</title>
        <authorList>
            <person name="Naushad S."/>
            <person name="Barkema H.W."/>
            <person name="Luby C."/>
            <person name="Condas L.A."/>
            <person name="Nobrega D.B."/>
            <person name="Carson D.A."/>
            <person name="De Buck J."/>
        </authorList>
    </citation>
    <scope>NUCLEOTIDE SEQUENCE [LARGE SCALE GENOMIC DNA]</scope>
    <source>
        <strain evidence="2 3">SNUC 5336</strain>
    </source>
</reference>